<evidence type="ECO:0000256" key="4">
    <source>
        <dbReference type="ARBA" id="ARBA00013243"/>
    </source>
</evidence>
<dbReference type="GO" id="GO:0005861">
    <property type="term" value="C:troponin complex"/>
    <property type="evidence" value="ECO:0007669"/>
    <property type="project" value="InterPro"/>
</dbReference>
<dbReference type="EC" id="2.3.1.21" evidence="4"/>
<evidence type="ECO:0000256" key="6">
    <source>
        <dbReference type="ARBA" id="ARBA00022679"/>
    </source>
</evidence>
<dbReference type="GO" id="GO:0004095">
    <property type="term" value="F:carnitine O-palmitoyltransferase activity"/>
    <property type="evidence" value="ECO:0007669"/>
    <property type="project" value="UniProtKB-EC"/>
</dbReference>
<dbReference type="InterPro" id="IPR001978">
    <property type="entry name" value="Troponin"/>
</dbReference>
<dbReference type="InterPro" id="IPR000542">
    <property type="entry name" value="Carn_acyl_trans"/>
</dbReference>
<keyword evidence="13" id="KW-0514">Muscle protein</keyword>
<feature type="active site" description="Proton acceptor" evidence="16">
    <location>
        <position position="224"/>
    </location>
</feature>
<keyword evidence="11" id="KW-0496">Mitochondrion</keyword>
<evidence type="ECO:0000256" key="10">
    <source>
        <dbReference type="ARBA" id="ARBA00023098"/>
    </source>
</evidence>
<feature type="region of interest" description="Disordered" evidence="18">
    <location>
        <begin position="524"/>
        <end position="602"/>
    </location>
</feature>
<evidence type="ECO:0000256" key="5">
    <source>
        <dbReference type="ARBA" id="ARBA00022448"/>
    </source>
</evidence>
<reference evidence="20 21" key="1">
    <citation type="submission" date="2019-03" db="EMBL/GenBank/DDBJ databases">
        <title>First draft genome of Liparis tanakae, snailfish: a comprehensive survey of snailfish specific genes.</title>
        <authorList>
            <person name="Kim W."/>
            <person name="Song I."/>
            <person name="Jeong J.-H."/>
            <person name="Kim D."/>
            <person name="Kim S."/>
            <person name="Ryu S."/>
            <person name="Song J.Y."/>
            <person name="Lee S.K."/>
        </authorList>
    </citation>
    <scope>NUCLEOTIDE SEQUENCE [LARGE SCALE GENOMIC DNA]</scope>
    <source>
        <tissue evidence="20">Muscle</tissue>
    </source>
</reference>
<sequence length="628" mass="72126">MVNSNYYGMDFMYVTPTPIQAARAGNSLHAYFLYRRKLNKEEIKPTRIPGTLIPLCSAQCERIFNTTRIPGEETDTVQHWQDSDYVAVYHSGRYFRLRMYHAGRLLSPREVESQIQKILDDPSPPSQGEAKLGALTAGDRVPWAKARTKYFSSGVNKRSLDYIEKAAFFVCLDDEEQGGVADDPARLDAYAKSLLHGKCFDRWFDKSFTVVYFKNGKMGLNGEHSWADAPVLSHAWQYVLSTDCFQLGYNAEGHCKGEVDSSLPRPQKLNWEIPPECEEQISGSLAVAQALADDVDIHVFAFEEFGKGKIKRCRVSPDAFIQLALQLAYYREGRTETVRSCTNESSAFVRALEAGEAADVCRHLFQEAAEKHQHLNRKAMTGAGIDRHLFCLYVVSKYLRVESPFLKEVLSEPWRLSTSQTPVQAELFDIVNYPEYVSCGGGFGPKTMKMRGREKKKKKNAPNTSKTDMETLAMETRRHKEDIHRKRMEKDLLELQTLIDVHFEQRQKEEEELIGLKDRIESRRAERAEQQRVRAERERHRQTRIAKERQRKEEEEAKKRAEDEAKKKKVLSNMGAHFGGFLAKAEQRRGKKQTAREIKRKTLAERRKPLAIESLQEDGLRSFRVIAD</sequence>
<evidence type="ECO:0000256" key="14">
    <source>
        <dbReference type="ARBA" id="ARBA00023315"/>
    </source>
</evidence>
<gene>
    <name evidence="20" type="primary">CPT1A_3</name>
    <name evidence="20" type="ORF">EYF80_035524</name>
</gene>
<comment type="subcellular location">
    <subcellularLocation>
        <location evidence="1">Mitochondrion outer membrane</location>
        <topology evidence="1">Multi-pass membrane protein</topology>
    </subcellularLocation>
</comment>
<evidence type="ECO:0000256" key="16">
    <source>
        <dbReference type="PIRSR" id="PIRSR600542-1"/>
    </source>
</evidence>
<keyword evidence="5" id="KW-0813">Transport</keyword>
<evidence type="ECO:0000256" key="1">
    <source>
        <dbReference type="ARBA" id="ARBA00004374"/>
    </source>
</evidence>
<dbReference type="Pfam" id="PF00755">
    <property type="entry name" value="Carn_acyltransf"/>
    <property type="match status" value="1"/>
</dbReference>
<dbReference type="SUPFAM" id="SSF52777">
    <property type="entry name" value="CoA-dependent acyltransferases"/>
    <property type="match status" value="2"/>
</dbReference>
<dbReference type="Pfam" id="PF00992">
    <property type="entry name" value="Troponin"/>
    <property type="match status" value="1"/>
</dbReference>
<dbReference type="InterPro" id="IPR038077">
    <property type="entry name" value="Troponin_sf"/>
</dbReference>
<feature type="compositionally biased region" description="Basic residues" evidence="18">
    <location>
        <begin position="448"/>
        <end position="460"/>
    </location>
</feature>
<dbReference type="EMBL" id="SRLO01000489">
    <property type="protein sequence ID" value="TNN54296.1"/>
    <property type="molecule type" value="Genomic_DNA"/>
</dbReference>
<evidence type="ECO:0000256" key="11">
    <source>
        <dbReference type="ARBA" id="ARBA00023128"/>
    </source>
</evidence>
<evidence type="ECO:0000256" key="18">
    <source>
        <dbReference type="SAM" id="MobiDB-lite"/>
    </source>
</evidence>
<dbReference type="PANTHER" id="PTHR22589:SF114">
    <property type="entry name" value="CARNITINE O-PALMITOYLTRANSFERASE"/>
    <property type="match status" value="1"/>
</dbReference>
<dbReference type="AlphaFoldDB" id="A0A4Z2GLC7"/>
<dbReference type="Gene3D" id="3.30.559.10">
    <property type="entry name" value="Chloramphenicol acetyltransferase-like domain"/>
    <property type="match status" value="2"/>
</dbReference>
<dbReference type="Gene3D" id="1.20.5.350">
    <property type="match status" value="1"/>
</dbReference>
<dbReference type="InterPro" id="IPR039551">
    <property type="entry name" value="Cho/carn_acyl_trans"/>
</dbReference>
<evidence type="ECO:0000256" key="8">
    <source>
        <dbReference type="ARBA" id="ARBA00022832"/>
    </source>
</evidence>
<keyword evidence="8" id="KW-0276">Fatty acid metabolism</keyword>
<keyword evidence="9" id="KW-1133">Transmembrane helix</keyword>
<dbReference type="InterPro" id="IPR042231">
    <property type="entry name" value="Cho/carn_acyl_trans_2"/>
</dbReference>
<keyword evidence="21" id="KW-1185">Reference proteome</keyword>
<evidence type="ECO:0000313" key="20">
    <source>
        <dbReference type="EMBL" id="TNN54296.1"/>
    </source>
</evidence>
<dbReference type="GO" id="GO:0005741">
    <property type="term" value="C:mitochondrial outer membrane"/>
    <property type="evidence" value="ECO:0007669"/>
    <property type="project" value="UniProtKB-SubCell"/>
</dbReference>
<comment type="caution">
    <text evidence="20">The sequence shown here is derived from an EMBL/GenBank/DDBJ whole genome shotgun (WGS) entry which is preliminary data.</text>
</comment>
<dbReference type="Proteomes" id="UP000314294">
    <property type="component" value="Unassembled WGS sequence"/>
</dbReference>
<dbReference type="GO" id="GO:0009437">
    <property type="term" value="P:carnitine metabolic process"/>
    <property type="evidence" value="ECO:0007669"/>
    <property type="project" value="TreeGrafter"/>
</dbReference>
<feature type="domain" description="Choline/carnitine acyltransferase" evidence="19">
    <location>
        <begin position="1"/>
        <end position="445"/>
    </location>
</feature>
<evidence type="ECO:0000256" key="12">
    <source>
        <dbReference type="ARBA" id="ARBA00023136"/>
    </source>
</evidence>
<evidence type="ECO:0000256" key="9">
    <source>
        <dbReference type="ARBA" id="ARBA00022989"/>
    </source>
</evidence>
<dbReference type="PROSITE" id="PS00440">
    <property type="entry name" value="ACYLTRANSF_C_2"/>
    <property type="match status" value="1"/>
</dbReference>
<accession>A0A4Z2GLC7</accession>
<dbReference type="FunFam" id="3.30.559.70:FF:000001">
    <property type="entry name" value="Carnitine O-palmitoyltransferase 1, liver isoform"/>
    <property type="match status" value="1"/>
</dbReference>
<evidence type="ECO:0000256" key="17">
    <source>
        <dbReference type="RuleBase" id="RU003801"/>
    </source>
</evidence>
<keyword evidence="14 17" id="KW-0012">Acyltransferase</keyword>
<organism evidence="20 21">
    <name type="scientific">Liparis tanakae</name>
    <name type="common">Tanaka's snailfish</name>
    <dbReference type="NCBI Taxonomy" id="230148"/>
    <lineage>
        <taxon>Eukaryota</taxon>
        <taxon>Metazoa</taxon>
        <taxon>Chordata</taxon>
        <taxon>Craniata</taxon>
        <taxon>Vertebrata</taxon>
        <taxon>Euteleostomi</taxon>
        <taxon>Actinopterygii</taxon>
        <taxon>Neopterygii</taxon>
        <taxon>Teleostei</taxon>
        <taxon>Neoteleostei</taxon>
        <taxon>Acanthomorphata</taxon>
        <taxon>Eupercaria</taxon>
        <taxon>Perciformes</taxon>
        <taxon>Cottioidei</taxon>
        <taxon>Cottales</taxon>
        <taxon>Liparidae</taxon>
        <taxon>Liparis</taxon>
    </lineage>
</organism>
<comment type="catalytic activity">
    <reaction evidence="15">
        <text>(R)-carnitine + hexadecanoyl-CoA = O-hexadecanoyl-(R)-carnitine + CoA</text>
        <dbReference type="Rhea" id="RHEA:12661"/>
        <dbReference type="ChEBI" id="CHEBI:16347"/>
        <dbReference type="ChEBI" id="CHEBI:17490"/>
        <dbReference type="ChEBI" id="CHEBI:57287"/>
        <dbReference type="ChEBI" id="CHEBI:57379"/>
        <dbReference type="EC" id="2.3.1.21"/>
    </reaction>
    <physiologicalReaction direction="left-to-right" evidence="15">
        <dbReference type="Rhea" id="RHEA:12662"/>
    </physiologicalReaction>
</comment>
<dbReference type="GO" id="GO:0006631">
    <property type="term" value="P:fatty acid metabolic process"/>
    <property type="evidence" value="ECO:0007669"/>
    <property type="project" value="UniProtKB-KW"/>
</dbReference>
<evidence type="ECO:0000256" key="3">
    <source>
        <dbReference type="ARBA" id="ARBA00005232"/>
    </source>
</evidence>
<evidence type="ECO:0000259" key="19">
    <source>
        <dbReference type="Pfam" id="PF00755"/>
    </source>
</evidence>
<evidence type="ECO:0000256" key="7">
    <source>
        <dbReference type="ARBA" id="ARBA00022692"/>
    </source>
</evidence>
<keyword evidence="12" id="KW-0472">Membrane</keyword>
<comment type="similarity">
    <text evidence="3 17">Belongs to the carnitine/choline acetyltransferase family.</text>
</comment>
<evidence type="ECO:0000256" key="13">
    <source>
        <dbReference type="ARBA" id="ARBA00023179"/>
    </source>
</evidence>
<protein>
    <recommendedName>
        <fullName evidence="4">carnitine O-palmitoyltransferase</fullName>
        <ecNumber evidence="4">2.3.1.21</ecNumber>
    </recommendedName>
</protein>
<evidence type="ECO:0000256" key="2">
    <source>
        <dbReference type="ARBA" id="ARBA00005005"/>
    </source>
</evidence>
<feature type="compositionally biased region" description="Basic and acidic residues" evidence="18">
    <location>
        <begin position="524"/>
        <end position="566"/>
    </location>
</feature>
<comment type="pathway">
    <text evidence="2">Lipid metabolism; fatty acid beta-oxidation.</text>
</comment>
<feature type="region of interest" description="Disordered" evidence="18">
    <location>
        <begin position="447"/>
        <end position="469"/>
    </location>
</feature>
<dbReference type="SUPFAM" id="SSF90250">
    <property type="entry name" value="Troponin coil-coiled subunits"/>
    <property type="match status" value="1"/>
</dbReference>
<name>A0A4Z2GLC7_9TELE</name>
<dbReference type="InterPro" id="IPR023213">
    <property type="entry name" value="CAT-like_dom_sf"/>
</dbReference>
<keyword evidence="7" id="KW-0812">Transmembrane</keyword>
<dbReference type="Gene3D" id="3.30.559.70">
    <property type="entry name" value="Choline/Carnitine o-acyltransferase, domain 2"/>
    <property type="match status" value="1"/>
</dbReference>
<proteinExistence type="inferred from homology"/>
<dbReference type="OrthoDB" id="240216at2759"/>
<keyword evidence="6 17" id="KW-0808">Transferase</keyword>
<dbReference type="PANTHER" id="PTHR22589">
    <property type="entry name" value="CARNITINE O-ACYLTRANSFERASE"/>
    <property type="match status" value="1"/>
</dbReference>
<evidence type="ECO:0000256" key="15">
    <source>
        <dbReference type="ARBA" id="ARBA00048480"/>
    </source>
</evidence>
<evidence type="ECO:0000313" key="21">
    <source>
        <dbReference type="Proteomes" id="UP000314294"/>
    </source>
</evidence>
<keyword evidence="10" id="KW-0443">Lipid metabolism</keyword>